<proteinExistence type="predicted"/>
<name>A0A2M7ALM8_UNCKA</name>
<evidence type="ECO:0000313" key="3">
    <source>
        <dbReference type="Proteomes" id="UP000229916"/>
    </source>
</evidence>
<feature type="region of interest" description="Disordered" evidence="1">
    <location>
        <begin position="33"/>
        <end position="64"/>
    </location>
</feature>
<accession>A0A2M7ALM8</accession>
<evidence type="ECO:0000313" key="2">
    <source>
        <dbReference type="EMBL" id="PIU68254.1"/>
    </source>
</evidence>
<gene>
    <name evidence="2" type="ORF">COS81_04665</name>
</gene>
<evidence type="ECO:0000256" key="1">
    <source>
        <dbReference type="SAM" id="MobiDB-lite"/>
    </source>
</evidence>
<reference evidence="3" key="1">
    <citation type="submission" date="2017-09" db="EMBL/GenBank/DDBJ databases">
        <title>Depth-based differentiation of microbial function through sediment-hosted aquifers and enrichment of novel symbionts in the deep terrestrial subsurface.</title>
        <authorList>
            <person name="Probst A.J."/>
            <person name="Ladd B."/>
            <person name="Jarett J.K."/>
            <person name="Geller-Mcgrath D.E."/>
            <person name="Sieber C.M.K."/>
            <person name="Emerson J.B."/>
            <person name="Anantharaman K."/>
            <person name="Thomas B.C."/>
            <person name="Malmstrom R."/>
            <person name="Stieglmeier M."/>
            <person name="Klingl A."/>
            <person name="Woyke T."/>
            <person name="Ryan C.M."/>
            <person name="Banfield J.F."/>
        </authorList>
    </citation>
    <scope>NUCLEOTIDE SEQUENCE [LARGE SCALE GENOMIC DNA]</scope>
</reference>
<comment type="caution">
    <text evidence="2">The sequence shown here is derived from an EMBL/GenBank/DDBJ whole genome shotgun (WGS) entry which is preliminary data.</text>
</comment>
<protein>
    <submittedName>
        <fullName evidence="2">Uncharacterized protein</fullName>
    </submittedName>
</protein>
<sequence length="64" mass="7094">MSNIQSVVCKIFDRFSPAFTFLSRGAFAELKKRAPVETTPPSSPTESHPVITPPQWPLQPPISK</sequence>
<dbReference type="Proteomes" id="UP000229916">
    <property type="component" value="Unassembled WGS sequence"/>
</dbReference>
<dbReference type="EMBL" id="PEWD01000088">
    <property type="protein sequence ID" value="PIU68254.1"/>
    <property type="molecule type" value="Genomic_DNA"/>
</dbReference>
<organism evidence="2 3">
    <name type="scientific">candidate division WWE3 bacterium CG06_land_8_20_14_3_00_42_16</name>
    <dbReference type="NCBI Taxonomy" id="1975083"/>
    <lineage>
        <taxon>Bacteria</taxon>
        <taxon>Katanobacteria</taxon>
    </lineage>
</organism>
<feature type="compositionally biased region" description="Low complexity" evidence="1">
    <location>
        <begin position="37"/>
        <end position="47"/>
    </location>
</feature>
<dbReference type="AlphaFoldDB" id="A0A2M7ALM8"/>
<feature type="compositionally biased region" description="Pro residues" evidence="1">
    <location>
        <begin position="51"/>
        <end position="64"/>
    </location>
</feature>